<evidence type="ECO:0000256" key="1">
    <source>
        <dbReference type="SAM" id="Phobius"/>
    </source>
</evidence>
<dbReference type="KEGG" id="satk:SA2016_3473"/>
<dbReference type="EMBL" id="CP014518">
    <property type="protein sequence ID" value="AMM34133.1"/>
    <property type="molecule type" value="Genomic_DNA"/>
</dbReference>
<accession>A0A127A491</accession>
<name>A0A127A491_9MICC</name>
<feature type="transmembrane region" description="Helical" evidence="1">
    <location>
        <begin position="30"/>
        <end position="48"/>
    </location>
</feature>
<evidence type="ECO:0000313" key="3">
    <source>
        <dbReference type="Proteomes" id="UP000070134"/>
    </source>
</evidence>
<feature type="transmembrane region" description="Helical" evidence="1">
    <location>
        <begin position="60"/>
        <end position="85"/>
    </location>
</feature>
<keyword evidence="1" id="KW-0812">Transmembrane</keyword>
<keyword evidence="3" id="KW-1185">Reference proteome</keyword>
<gene>
    <name evidence="2" type="ORF">SA2016_3473</name>
</gene>
<dbReference type="AlphaFoldDB" id="A0A127A491"/>
<sequence length="86" mass="8614">MGGLFAGIGALALLFGLSVALASIRWVPGFIGVLLFLGYVAGAIVLTVRPATMRFGAGLLIAIGAWILIGAGLCVAALFVMPALIG</sequence>
<organism evidence="2 3">
    <name type="scientific">Sinomonas atrocyanea</name>
    <dbReference type="NCBI Taxonomy" id="37927"/>
    <lineage>
        <taxon>Bacteria</taxon>
        <taxon>Bacillati</taxon>
        <taxon>Actinomycetota</taxon>
        <taxon>Actinomycetes</taxon>
        <taxon>Micrococcales</taxon>
        <taxon>Micrococcaceae</taxon>
        <taxon>Sinomonas</taxon>
    </lineage>
</organism>
<evidence type="ECO:0000313" key="2">
    <source>
        <dbReference type="EMBL" id="AMM34133.1"/>
    </source>
</evidence>
<keyword evidence="1" id="KW-1133">Transmembrane helix</keyword>
<protein>
    <submittedName>
        <fullName evidence="2">Uncharacterized protein</fullName>
    </submittedName>
</protein>
<keyword evidence="1" id="KW-0472">Membrane</keyword>
<reference evidence="2 3" key="1">
    <citation type="submission" date="2016-02" db="EMBL/GenBank/DDBJ databases">
        <title>Complete genome of Sinomonas atrocyanea KCTC 3377.</title>
        <authorList>
            <person name="Kim K.M."/>
        </authorList>
    </citation>
    <scope>NUCLEOTIDE SEQUENCE [LARGE SCALE GENOMIC DNA]</scope>
    <source>
        <strain evidence="2 3">KCTC 3377</strain>
    </source>
</reference>
<dbReference type="STRING" id="37927.SA2016_3473"/>
<proteinExistence type="predicted"/>
<dbReference type="Proteomes" id="UP000070134">
    <property type="component" value="Chromosome"/>
</dbReference>